<dbReference type="EMBL" id="BMFT01000001">
    <property type="protein sequence ID" value="GGH19948.1"/>
    <property type="molecule type" value="Genomic_DNA"/>
</dbReference>
<evidence type="ECO:0000313" key="1">
    <source>
        <dbReference type="EMBL" id="GGH19948.1"/>
    </source>
</evidence>
<evidence type="ECO:0000313" key="2">
    <source>
        <dbReference type="Proteomes" id="UP000659344"/>
    </source>
</evidence>
<keyword evidence="2" id="KW-1185">Reference proteome</keyword>
<reference evidence="2" key="1">
    <citation type="journal article" date="2019" name="Int. J. Syst. Evol. Microbiol.">
        <title>The Global Catalogue of Microorganisms (GCM) 10K type strain sequencing project: providing services to taxonomists for standard genome sequencing and annotation.</title>
        <authorList>
            <consortium name="The Broad Institute Genomics Platform"/>
            <consortium name="The Broad Institute Genome Sequencing Center for Infectious Disease"/>
            <person name="Wu L."/>
            <person name="Ma J."/>
        </authorList>
    </citation>
    <scope>NUCLEOTIDE SEQUENCE [LARGE SCALE GENOMIC DNA]</scope>
    <source>
        <strain evidence="2">CGMCC 1.12769</strain>
    </source>
</reference>
<dbReference type="Proteomes" id="UP000659344">
    <property type="component" value="Unassembled WGS sequence"/>
</dbReference>
<protein>
    <submittedName>
        <fullName evidence="1">Thiazole-containing bacteriocin maturation protein</fullName>
    </submittedName>
</protein>
<comment type="caution">
    <text evidence="1">The sequence shown here is derived from an EMBL/GenBank/DDBJ whole genome shotgun (WGS) entry which is preliminary data.</text>
</comment>
<sequence>MSLHEEGTLVVGSGRILLSLAESWYESGLSKLTIYVTNKEPTDMGQLMNHCKDTQGSENESTLNIIATEGEEDPNWKTIVRPFQFILYVAEHGELEELRNVQQACIAEKKQMLPAIAINGMGMVGPLLHPDGDRLWESAWLRIHSSVFPENPTQEIFSTAAAAILANLIVHEWHQEITGEHELDARNQCYLLDPVTLTGRWHPFLSHPLVSGYDVARPLKNMAFSLSINHEQVSPEVWFTAFNQLTSRVTGIFHSWEEADLIQLPLAQCLVQPVDPLSKEPTHLLPTIVRSGLTHVEARQEAGLAGLEAYVARLIPLLFTGFPPQQLEEISIGTGCDITEAAFRGGRACLTKELGKRILSDQPTVVQRIACPQIEDVRCQYYLQALTILEGESLLAVGEPLLGFPTVWVFSDSLWYGSVDLSFTLALRQSLQKALRKTEPTEVSPVLWEDHEMQDMTISNADPLNYSSLLLSAIETLEQYTKRLEVFELSTESLWGKGPFVAYGVILGEEVSA</sequence>
<proteinExistence type="predicted"/>
<name>A0ABQ1YBI2_9BACL</name>
<accession>A0ABQ1YBI2</accession>
<dbReference type="RefSeq" id="WP_188537684.1">
    <property type="nucleotide sequence ID" value="NZ_BMFT01000001.1"/>
</dbReference>
<gene>
    <name evidence="1" type="ORF">GCM10008013_17010</name>
</gene>
<organism evidence="1 2">
    <name type="scientific">Paenibacillus segetis</name>
    <dbReference type="NCBI Taxonomy" id="1325360"/>
    <lineage>
        <taxon>Bacteria</taxon>
        <taxon>Bacillati</taxon>
        <taxon>Bacillota</taxon>
        <taxon>Bacilli</taxon>
        <taxon>Bacillales</taxon>
        <taxon>Paenibacillaceae</taxon>
        <taxon>Paenibacillus</taxon>
    </lineage>
</organism>
<dbReference type="Gene3D" id="3.40.50.720">
    <property type="entry name" value="NAD(P)-binding Rossmann-like Domain"/>
    <property type="match status" value="1"/>
</dbReference>